<dbReference type="PANTHER" id="PTHR23359">
    <property type="entry name" value="NUCLEOTIDE KINASE"/>
    <property type="match status" value="1"/>
</dbReference>
<reference evidence="5" key="2">
    <citation type="submission" date="2022-01" db="EMBL/GenBank/DDBJ databases">
        <authorList>
            <person name="Hirooka S."/>
            <person name="Miyagishima S.Y."/>
        </authorList>
    </citation>
    <scope>NUCLEOTIDE SEQUENCE</scope>
    <source>
        <strain evidence="5">NBRC 102759</strain>
    </source>
</reference>
<dbReference type="OrthoDB" id="439792at2759"/>
<dbReference type="InterPro" id="IPR033690">
    <property type="entry name" value="Adenylat_kinase_CS"/>
</dbReference>
<dbReference type="GO" id="GO:0006139">
    <property type="term" value="P:nucleobase-containing compound metabolic process"/>
    <property type="evidence" value="ECO:0007669"/>
    <property type="project" value="InterPro"/>
</dbReference>
<dbReference type="HAMAP" id="MF_00235">
    <property type="entry name" value="Adenylate_kinase_Adk"/>
    <property type="match status" value="1"/>
</dbReference>
<evidence type="ECO:0000313" key="5">
    <source>
        <dbReference type="EMBL" id="GJQ08733.1"/>
    </source>
</evidence>
<proteinExistence type="inferred from homology"/>
<gene>
    <name evidence="5" type="ORF">GpartN1_g524.t1</name>
</gene>
<dbReference type="AlphaFoldDB" id="A0A9C7PQB4"/>
<evidence type="ECO:0000256" key="2">
    <source>
        <dbReference type="ARBA" id="ARBA00022741"/>
    </source>
</evidence>
<keyword evidence="6" id="KW-1185">Reference proteome</keyword>
<evidence type="ECO:0000256" key="3">
    <source>
        <dbReference type="ARBA" id="ARBA00022777"/>
    </source>
</evidence>
<evidence type="ECO:0000256" key="4">
    <source>
        <dbReference type="RuleBase" id="RU003330"/>
    </source>
</evidence>
<keyword evidence="3 4" id="KW-0418">Kinase</keyword>
<dbReference type="PROSITE" id="PS00113">
    <property type="entry name" value="ADENYLATE_KINASE"/>
    <property type="match status" value="1"/>
</dbReference>
<accession>A0A9C7PQB4</accession>
<dbReference type="InterPro" id="IPR027417">
    <property type="entry name" value="P-loop_NTPase"/>
</dbReference>
<organism evidence="5 6">
    <name type="scientific">Galdieria partita</name>
    <dbReference type="NCBI Taxonomy" id="83374"/>
    <lineage>
        <taxon>Eukaryota</taxon>
        <taxon>Rhodophyta</taxon>
        <taxon>Bangiophyceae</taxon>
        <taxon>Galdieriales</taxon>
        <taxon>Galdieriaceae</taxon>
        <taxon>Galdieria</taxon>
    </lineage>
</organism>
<evidence type="ECO:0000256" key="1">
    <source>
        <dbReference type="ARBA" id="ARBA00022679"/>
    </source>
</evidence>
<dbReference type="EMBL" id="BQMJ01000004">
    <property type="protein sequence ID" value="GJQ08733.1"/>
    <property type="molecule type" value="Genomic_DNA"/>
</dbReference>
<keyword evidence="1 4" id="KW-0808">Transferase</keyword>
<dbReference type="PRINTS" id="PR00094">
    <property type="entry name" value="ADENYLTKNASE"/>
</dbReference>
<evidence type="ECO:0000313" key="6">
    <source>
        <dbReference type="Proteomes" id="UP001061958"/>
    </source>
</evidence>
<dbReference type="CDD" id="cd01428">
    <property type="entry name" value="ADK"/>
    <property type="match status" value="1"/>
</dbReference>
<keyword evidence="2" id="KW-0547">Nucleotide-binding</keyword>
<dbReference type="GO" id="GO:0019205">
    <property type="term" value="F:nucleobase-containing compound kinase activity"/>
    <property type="evidence" value="ECO:0007669"/>
    <property type="project" value="InterPro"/>
</dbReference>
<name>A0A9C7PQB4_9RHOD</name>
<dbReference type="Pfam" id="PF00406">
    <property type="entry name" value="ADK"/>
    <property type="match status" value="1"/>
</dbReference>
<reference evidence="5" key="1">
    <citation type="journal article" date="2022" name="Proc. Natl. Acad. Sci. U.S.A.">
        <title>Life cycle and functional genomics of the unicellular red alga Galdieria for elucidating algal and plant evolution and industrial use.</title>
        <authorList>
            <person name="Hirooka S."/>
            <person name="Itabashi T."/>
            <person name="Ichinose T.M."/>
            <person name="Onuma R."/>
            <person name="Fujiwara T."/>
            <person name="Yamashita S."/>
            <person name="Jong L.W."/>
            <person name="Tomita R."/>
            <person name="Iwane A.H."/>
            <person name="Miyagishima S.Y."/>
        </authorList>
    </citation>
    <scope>NUCLEOTIDE SEQUENCE</scope>
    <source>
        <strain evidence="5">NBRC 102759</strain>
    </source>
</reference>
<dbReference type="SUPFAM" id="SSF52540">
    <property type="entry name" value="P-loop containing nucleoside triphosphate hydrolases"/>
    <property type="match status" value="1"/>
</dbReference>
<protein>
    <recommendedName>
        <fullName evidence="7">Adenylate kinase</fullName>
    </recommendedName>
</protein>
<dbReference type="GO" id="GO:0005524">
    <property type="term" value="F:ATP binding"/>
    <property type="evidence" value="ECO:0007669"/>
    <property type="project" value="InterPro"/>
</dbReference>
<dbReference type="Proteomes" id="UP001061958">
    <property type="component" value="Unassembled WGS sequence"/>
</dbReference>
<dbReference type="InterPro" id="IPR000850">
    <property type="entry name" value="Adenylat/UMP-CMP_kin"/>
</dbReference>
<comment type="caution">
    <text evidence="5">The sequence shown here is derived from an EMBL/GenBank/DDBJ whole genome shotgun (WGS) entry which is preliminary data.</text>
</comment>
<evidence type="ECO:0008006" key="7">
    <source>
        <dbReference type="Google" id="ProtNLM"/>
    </source>
</evidence>
<sequence>MFNVLRRLCHNSKPVLEKPSLVVFLGAPGVGKGTYASRVAPLLGFSHVSLGEELRQESKHNPWLRSLLQEGKLVPDEFVLNRLVGIVRNLSSKCQGIILDGFPRTLEQAVALDRSYEVDAVYRLSLREDLLVHKMSFRRVCRTCGETFNLANITEPGYEMPPLLPPSDCKGPCELIQREDDREEVVRSRLRIYYETETPIEQFYYERGILYTFELKGGVSKMLPELVSFMSKTLPTHTSLKRASG</sequence>
<dbReference type="Gene3D" id="3.40.50.300">
    <property type="entry name" value="P-loop containing nucleotide triphosphate hydrolases"/>
    <property type="match status" value="1"/>
</dbReference>
<comment type="similarity">
    <text evidence="4">Belongs to the adenylate kinase family.</text>
</comment>